<evidence type="ECO:0000313" key="2">
    <source>
        <dbReference type="Proteomes" id="UP000242715"/>
    </source>
</evidence>
<name>A0A2Z6MVP7_TRISU</name>
<evidence type="ECO:0000313" key="1">
    <source>
        <dbReference type="EMBL" id="GAU27795.1"/>
    </source>
</evidence>
<protein>
    <submittedName>
        <fullName evidence="1">Uncharacterized protein</fullName>
    </submittedName>
</protein>
<dbReference type="AlphaFoldDB" id="A0A2Z6MVP7"/>
<keyword evidence="2" id="KW-1185">Reference proteome</keyword>
<gene>
    <name evidence="1" type="ORF">TSUD_113750</name>
</gene>
<sequence length="138" mass="14874">MGKMITRITGSIKKIEKKMKKLNSGVNISTSEPFVDNRGHDIRDDIDRVGCILNVHVETTVDGVVFGISYACKQHTGKEASEFLVFGITGKGINEFLVFGISEAYKQHIGKEGGGASLYGATSFKFKSSKGVGSSLQP</sequence>
<proteinExistence type="predicted"/>
<reference evidence="2" key="1">
    <citation type="journal article" date="2017" name="Front. Plant Sci.">
        <title>Climate Clever Clovers: New Paradigm to Reduce the Environmental Footprint of Ruminants by Breeding Low Methanogenic Forages Utilizing Haplotype Variation.</title>
        <authorList>
            <person name="Kaur P."/>
            <person name="Appels R."/>
            <person name="Bayer P.E."/>
            <person name="Keeble-Gagnere G."/>
            <person name="Wang J."/>
            <person name="Hirakawa H."/>
            <person name="Shirasawa K."/>
            <person name="Vercoe P."/>
            <person name="Stefanova K."/>
            <person name="Durmic Z."/>
            <person name="Nichols P."/>
            <person name="Revell C."/>
            <person name="Isobe S.N."/>
            <person name="Edwards D."/>
            <person name="Erskine W."/>
        </authorList>
    </citation>
    <scope>NUCLEOTIDE SEQUENCE [LARGE SCALE GENOMIC DNA]</scope>
    <source>
        <strain evidence="2">cv. Daliak</strain>
    </source>
</reference>
<accession>A0A2Z6MVP7</accession>
<dbReference type="Proteomes" id="UP000242715">
    <property type="component" value="Unassembled WGS sequence"/>
</dbReference>
<dbReference type="EMBL" id="DF973362">
    <property type="protein sequence ID" value="GAU27795.1"/>
    <property type="molecule type" value="Genomic_DNA"/>
</dbReference>
<organism evidence="1 2">
    <name type="scientific">Trifolium subterraneum</name>
    <name type="common">Subterranean clover</name>
    <dbReference type="NCBI Taxonomy" id="3900"/>
    <lineage>
        <taxon>Eukaryota</taxon>
        <taxon>Viridiplantae</taxon>
        <taxon>Streptophyta</taxon>
        <taxon>Embryophyta</taxon>
        <taxon>Tracheophyta</taxon>
        <taxon>Spermatophyta</taxon>
        <taxon>Magnoliopsida</taxon>
        <taxon>eudicotyledons</taxon>
        <taxon>Gunneridae</taxon>
        <taxon>Pentapetalae</taxon>
        <taxon>rosids</taxon>
        <taxon>fabids</taxon>
        <taxon>Fabales</taxon>
        <taxon>Fabaceae</taxon>
        <taxon>Papilionoideae</taxon>
        <taxon>50 kb inversion clade</taxon>
        <taxon>NPAAA clade</taxon>
        <taxon>Hologalegina</taxon>
        <taxon>IRL clade</taxon>
        <taxon>Trifolieae</taxon>
        <taxon>Trifolium</taxon>
    </lineage>
</organism>